<evidence type="ECO:0008006" key="4">
    <source>
        <dbReference type="Google" id="ProtNLM"/>
    </source>
</evidence>
<protein>
    <recommendedName>
        <fullName evidence="4">Tight adherence protein B</fullName>
    </recommendedName>
</protein>
<feature type="transmembrane region" description="Helical" evidence="1">
    <location>
        <begin position="58"/>
        <end position="79"/>
    </location>
</feature>
<dbReference type="Proteomes" id="UP000547973">
    <property type="component" value="Unassembled WGS sequence"/>
</dbReference>
<evidence type="ECO:0000256" key="1">
    <source>
        <dbReference type="SAM" id="Phobius"/>
    </source>
</evidence>
<keyword evidence="1" id="KW-0472">Membrane</keyword>
<dbReference type="AlphaFoldDB" id="A0A7Y9ZF68"/>
<feature type="non-terminal residue" evidence="2">
    <location>
        <position position="1"/>
    </location>
</feature>
<feature type="transmembrane region" description="Helical" evidence="1">
    <location>
        <begin position="91"/>
        <end position="111"/>
    </location>
</feature>
<comment type="caution">
    <text evidence="2">The sequence shown here is derived from an EMBL/GenBank/DDBJ whole genome shotgun (WGS) entry which is preliminary data.</text>
</comment>
<keyword evidence="1" id="KW-1133">Transmembrane helix</keyword>
<sequence>LDALKVRLADPVADRIVEALRITRDVGGTDVGRLLRTLSQFLRDDARTRGELEARQSWTVNAARLAITAPWLVLALLATRPANAQAYDSPSGVSVLLIGGASTVLAYRIMVRIGRLPQESRVLR</sequence>
<proteinExistence type="predicted"/>
<name>A0A7Y9ZF68_9MICO</name>
<keyword evidence="1" id="KW-0812">Transmembrane</keyword>
<evidence type="ECO:0000313" key="3">
    <source>
        <dbReference type="Proteomes" id="UP000547973"/>
    </source>
</evidence>
<dbReference type="RefSeq" id="WP_373366740.1">
    <property type="nucleotide sequence ID" value="NZ_JACBZO010000001.1"/>
</dbReference>
<evidence type="ECO:0000313" key="2">
    <source>
        <dbReference type="EMBL" id="NYI42850.1"/>
    </source>
</evidence>
<organism evidence="2 3">
    <name type="scientific">Demequina lutea</name>
    <dbReference type="NCBI Taxonomy" id="431489"/>
    <lineage>
        <taxon>Bacteria</taxon>
        <taxon>Bacillati</taxon>
        <taxon>Actinomycetota</taxon>
        <taxon>Actinomycetes</taxon>
        <taxon>Micrococcales</taxon>
        <taxon>Demequinaceae</taxon>
        <taxon>Demequina</taxon>
    </lineage>
</organism>
<dbReference type="EMBL" id="JACBZO010000001">
    <property type="protein sequence ID" value="NYI42850.1"/>
    <property type="molecule type" value="Genomic_DNA"/>
</dbReference>
<reference evidence="2 3" key="1">
    <citation type="submission" date="2020-07" db="EMBL/GenBank/DDBJ databases">
        <title>Sequencing the genomes of 1000 actinobacteria strains.</title>
        <authorList>
            <person name="Klenk H.-P."/>
        </authorList>
    </citation>
    <scope>NUCLEOTIDE SEQUENCE [LARGE SCALE GENOMIC DNA]</scope>
    <source>
        <strain evidence="2 3">DSM 19970</strain>
    </source>
</reference>
<keyword evidence="3" id="KW-1185">Reference proteome</keyword>
<accession>A0A7Y9ZF68</accession>
<gene>
    <name evidence="2" type="ORF">BKA03_002969</name>
</gene>